<sequence length="270" mass="29908">MSPDETADVGRKWSLRIFKMTTFLAMAMNHIIRQGIYQTVPLKMKKKIHASPPKIIRSFTASHNIGMSQEAPNDKQGADSGQPGFSSNLEPQSVIHEVEEGSRREAPAPTLFEHISNPLHQAGQILLGKKPSIKVELSEIAFDPVIQSSIDGSSKPVYASLDGNDSFVNREIPVMKPATKKKKAPSKSRFFSPTTSPAKVSNAPKSPRIPRITRATVSCISFPKLSAPEFGLIQERLTHQPFRLIIAVTFLIKTRGRDAIPVFFELMAFY</sequence>
<reference evidence="4" key="1">
    <citation type="journal article" date="2021" name="IMA Fungus">
        <title>Genomic characterization of three marine fungi, including Emericellopsis atlantica sp. nov. with signatures of a generalist lifestyle and marine biomass degradation.</title>
        <authorList>
            <person name="Hagestad O.C."/>
            <person name="Hou L."/>
            <person name="Andersen J.H."/>
            <person name="Hansen E.H."/>
            <person name="Altermark B."/>
            <person name="Li C."/>
            <person name="Kuhnert E."/>
            <person name="Cox R.J."/>
            <person name="Crous P.W."/>
            <person name="Spatafora J.W."/>
            <person name="Lail K."/>
            <person name="Amirebrahimi M."/>
            <person name="Lipzen A."/>
            <person name="Pangilinan J."/>
            <person name="Andreopoulos W."/>
            <person name="Hayes R.D."/>
            <person name="Ng V."/>
            <person name="Grigoriev I.V."/>
            <person name="Jackson S.A."/>
            <person name="Sutton T.D.S."/>
            <person name="Dobson A.D.W."/>
            <person name="Rama T."/>
        </authorList>
    </citation>
    <scope>NUCLEOTIDE SEQUENCE</scope>
    <source>
        <strain evidence="4">TRa3180A</strain>
    </source>
</reference>
<comment type="subcellular location">
    <subcellularLocation>
        <location evidence="1">Nucleus</location>
    </subcellularLocation>
</comment>
<protein>
    <submittedName>
        <fullName evidence="4">Uncharacterized protein</fullName>
    </submittedName>
</protein>
<dbReference type="PANTHER" id="PTHR15074:SF0">
    <property type="entry name" value="METHYL-CPG-BINDING DOMAIN PROTEIN 4-LIKE PROTEIN"/>
    <property type="match status" value="1"/>
</dbReference>
<dbReference type="GO" id="GO:0003677">
    <property type="term" value="F:DNA binding"/>
    <property type="evidence" value="ECO:0007669"/>
    <property type="project" value="InterPro"/>
</dbReference>
<accession>A0A9P7ZA23</accession>
<keyword evidence="5" id="KW-1185">Reference proteome</keyword>
<feature type="region of interest" description="Disordered" evidence="3">
    <location>
        <begin position="66"/>
        <end position="89"/>
    </location>
</feature>
<evidence type="ECO:0000256" key="3">
    <source>
        <dbReference type="SAM" id="MobiDB-lite"/>
    </source>
</evidence>
<evidence type="ECO:0000256" key="2">
    <source>
        <dbReference type="ARBA" id="ARBA00023242"/>
    </source>
</evidence>
<name>A0A9P7ZA23_9HELO</name>
<dbReference type="OrthoDB" id="10265068at2759"/>
<dbReference type="Gene3D" id="1.10.340.30">
    <property type="entry name" value="Hypothetical protein, domain 2"/>
    <property type="match status" value="1"/>
</dbReference>
<feature type="compositionally biased region" description="Polar residues" evidence="3">
    <location>
        <begin position="189"/>
        <end position="199"/>
    </location>
</feature>
<dbReference type="PANTHER" id="PTHR15074">
    <property type="entry name" value="METHYL-CPG-BINDING PROTEIN"/>
    <property type="match status" value="1"/>
</dbReference>
<dbReference type="InterPro" id="IPR045138">
    <property type="entry name" value="MeCP2/MBD4"/>
</dbReference>
<dbReference type="AlphaFoldDB" id="A0A9P7ZA23"/>
<evidence type="ECO:0000313" key="4">
    <source>
        <dbReference type="EMBL" id="KAG9248348.1"/>
    </source>
</evidence>
<evidence type="ECO:0000256" key="1">
    <source>
        <dbReference type="ARBA" id="ARBA00004123"/>
    </source>
</evidence>
<evidence type="ECO:0000313" key="5">
    <source>
        <dbReference type="Proteomes" id="UP000887226"/>
    </source>
</evidence>
<proteinExistence type="predicted"/>
<dbReference type="EMBL" id="MU253751">
    <property type="protein sequence ID" value="KAG9248348.1"/>
    <property type="molecule type" value="Genomic_DNA"/>
</dbReference>
<dbReference type="GO" id="GO:0005634">
    <property type="term" value="C:nucleus"/>
    <property type="evidence" value="ECO:0007669"/>
    <property type="project" value="UniProtKB-SubCell"/>
</dbReference>
<dbReference type="Proteomes" id="UP000887226">
    <property type="component" value="Unassembled WGS sequence"/>
</dbReference>
<feature type="region of interest" description="Disordered" evidence="3">
    <location>
        <begin position="177"/>
        <end position="206"/>
    </location>
</feature>
<gene>
    <name evidence="4" type="ORF">BJ878DRAFT_55044</name>
</gene>
<keyword evidence="2" id="KW-0539">Nucleus</keyword>
<organism evidence="4 5">
    <name type="scientific">Calycina marina</name>
    <dbReference type="NCBI Taxonomy" id="1763456"/>
    <lineage>
        <taxon>Eukaryota</taxon>
        <taxon>Fungi</taxon>
        <taxon>Dikarya</taxon>
        <taxon>Ascomycota</taxon>
        <taxon>Pezizomycotina</taxon>
        <taxon>Leotiomycetes</taxon>
        <taxon>Helotiales</taxon>
        <taxon>Pezizellaceae</taxon>
        <taxon>Calycina</taxon>
    </lineage>
</organism>
<comment type="caution">
    <text evidence="4">The sequence shown here is derived from an EMBL/GenBank/DDBJ whole genome shotgun (WGS) entry which is preliminary data.</text>
</comment>